<gene>
    <name evidence="2" type="ORF">DAEQUDRAFT_720036</name>
</gene>
<feature type="region of interest" description="Disordered" evidence="1">
    <location>
        <begin position="736"/>
        <end position="788"/>
    </location>
</feature>
<feature type="compositionally biased region" description="Basic and acidic residues" evidence="1">
    <location>
        <begin position="447"/>
        <end position="464"/>
    </location>
</feature>
<feature type="compositionally biased region" description="Low complexity" evidence="1">
    <location>
        <begin position="392"/>
        <end position="410"/>
    </location>
</feature>
<feature type="compositionally biased region" description="Polar residues" evidence="1">
    <location>
        <begin position="1391"/>
        <end position="1416"/>
    </location>
</feature>
<protein>
    <submittedName>
        <fullName evidence="2">Uncharacterized protein</fullName>
    </submittedName>
</protein>
<feature type="region of interest" description="Disordered" evidence="1">
    <location>
        <begin position="323"/>
        <end position="344"/>
    </location>
</feature>
<feature type="compositionally biased region" description="Basic and acidic residues" evidence="1">
    <location>
        <begin position="502"/>
        <end position="515"/>
    </location>
</feature>
<feature type="compositionally biased region" description="Basic and acidic residues" evidence="1">
    <location>
        <begin position="654"/>
        <end position="689"/>
    </location>
</feature>
<evidence type="ECO:0000313" key="3">
    <source>
        <dbReference type="Proteomes" id="UP000076727"/>
    </source>
</evidence>
<feature type="region of interest" description="Disordered" evidence="1">
    <location>
        <begin position="1373"/>
        <end position="1443"/>
    </location>
</feature>
<dbReference type="EMBL" id="KV429032">
    <property type="protein sequence ID" value="KZT74855.1"/>
    <property type="molecule type" value="Genomic_DNA"/>
</dbReference>
<feature type="compositionally biased region" description="Low complexity" evidence="1">
    <location>
        <begin position="1599"/>
        <end position="1615"/>
    </location>
</feature>
<feature type="compositionally biased region" description="Polar residues" evidence="1">
    <location>
        <begin position="105"/>
        <end position="125"/>
    </location>
</feature>
<feature type="region of interest" description="Disordered" evidence="1">
    <location>
        <begin position="1"/>
        <end position="207"/>
    </location>
</feature>
<feature type="compositionally biased region" description="Basic and acidic residues" evidence="1">
    <location>
        <begin position="14"/>
        <end position="26"/>
    </location>
</feature>
<evidence type="ECO:0000313" key="2">
    <source>
        <dbReference type="EMBL" id="KZT74855.1"/>
    </source>
</evidence>
<feature type="region of interest" description="Disordered" evidence="1">
    <location>
        <begin position="1568"/>
        <end position="1624"/>
    </location>
</feature>
<feature type="region of interest" description="Disordered" evidence="1">
    <location>
        <begin position="375"/>
        <end position="467"/>
    </location>
</feature>
<feature type="region of interest" description="Disordered" evidence="1">
    <location>
        <begin position="1289"/>
        <end position="1338"/>
    </location>
</feature>
<keyword evidence="3" id="KW-1185">Reference proteome</keyword>
<proteinExistence type="predicted"/>
<feature type="region of interest" description="Disordered" evidence="1">
    <location>
        <begin position="483"/>
        <end position="600"/>
    </location>
</feature>
<feature type="region of interest" description="Disordered" evidence="1">
    <location>
        <begin position="927"/>
        <end position="979"/>
    </location>
</feature>
<dbReference type="STRING" id="1314783.A0A165UG02"/>
<feature type="region of interest" description="Disordered" evidence="1">
    <location>
        <begin position="631"/>
        <end position="689"/>
    </location>
</feature>
<dbReference type="Proteomes" id="UP000076727">
    <property type="component" value="Unassembled WGS sequence"/>
</dbReference>
<feature type="compositionally biased region" description="Polar residues" evidence="1">
    <location>
        <begin position="432"/>
        <end position="441"/>
    </location>
</feature>
<feature type="compositionally biased region" description="Polar residues" evidence="1">
    <location>
        <begin position="736"/>
        <end position="745"/>
    </location>
</feature>
<sequence length="1624" mass="173110">MADTTTPNPSVDTSKVEAENDTDTHAPSRTSPDKGNGVVKPEVASHVEAASPVSLSPGHALSPLRGSPANGLPATHPHVAAPGAPQQKKFTHSNINKKFLEKTHSTSTPSQTLSASVAAKSGTSTPKPPLQTAPFHSRLVTAKLTATSQSSTTGSGWSRPPSSVSSATPTPPSATNTKAPPPSSSTNNSGSAPQPPAAGKVIQPQPRGATDIFVTSVKKDSAGKPAWGSAKNATAIVTKLDAVAGEFPTAAEVAQGHASKIFEKKEAVQAAVVQAQAMTAQADTFRGVHLDPNAHHWDEMEEDDDNFLDGVIDFGDGRQYKVEATEASQQPSPSGDAPGFDEREDSKPVIEGVSLLDQPVSKEERFADDFDRSWPRTKLTTNFSNSQREHYSNGAPSSASSQSVHSPSESKVLFNERSNRLEPYSYAHPPHRQSNAGQISYSGRRGSRSDHVASEPRGGRDVPPHVHPQGVQLLQKAPGNIERRHDGLRFPGDPAGHFDVPLSRHPERESHRHDSQQSAAFTRTPSHHGHQGRAHDHRGPYDMPPHAARHDERPVRLSTMPPPPLPLHSARNSPNELSRQLPPHLPETRSPKHGPRTSLLPDAHQETANLTAEPPPDISRSSAVPVQAPAIEPSPVVPTDPIAPTSAGPAVDLNEVHKKEMQSAAERARQRRQQEEEEREREKERARKKAVELEARLKAKEAQERPEASTAVSETQVVGVIEDAIRGAIPSESALDLTTQGSDLPSASKPVFGRSASSKGTVRPDQGPRMSSTAMAVPESPSSAMEADSWRCRAPPRMTTHVDPGTEISAPPPPPLPLLAEVESFHLTGGDDVEVVDFSDMGKFVGVEGTAEPTRSDRFLARPPRASAIDFFEDDVSVPEASLHVPQSDDSSWRRRNLIYGPSMHAPEGSGTAAATRETLRVQIVPSETPRSPGSSPAVHSRISPPQHRHVDDRPYSGAIHTHSGHHGHGPQRSPLTPSYREAPMSALNDVISRIKGALDDMHTKEESPKQPKWLPPALRPKQAGHDFAQPTEVFDVTGKEPPRSPRPAWNVFTVKLPKGTLPQLPPIRSKQLQGFRSVTSVWSAIYSWVPPIGGNNRRDVAVEEYLFGGSPTSREAHTRYRVALPKRQSPVIPLAKRGDPGPVVNLPSKLSGNRGTKSDVREAETASWRKSPPAPAQQLQDATHVRPGLDTTSRSPPPEAPFGNTASLPKNEPTSPGGPAAPQAKPHPSLHKLPASVSFVVNSEIDESHSAESTTSRRTGAQLDVQPVSGIADVISGRGGSSKPLAVSVVSASSDGGNKHASDPPGPSSSTVTWSKSPRAFPLKDSPSRGGPDPEHLKAVWSQASDKASLPSVNSLEGIADDLTAVPFTLQDVKSEDGGTPPPSGSGASRMSSYDVTRAFQQVPVSSMKSPQRNTILPPAVSSAPTPNGQASRPAFPYTPTLRPAYPYPSPVPSHSPSPTVVYPPQVAPSPIPRPMVLNGPPSPYGQPMWVPMGGPPQAQAHMMRPMPSSYTPQYVPYPSPGPVYLPTAQQPPNGAQARGPGVPMMSPMVQPAHALYSSSPVLIHSPQIQPPHGYGNTPASRGHVRGNFEHASSGSNAPAQAGHPPQQPPYAAATTFSARPTW</sequence>
<feature type="compositionally biased region" description="Polar residues" evidence="1">
    <location>
        <begin position="1205"/>
        <end position="1215"/>
    </location>
</feature>
<feature type="region of interest" description="Disordered" evidence="1">
    <location>
        <begin position="1246"/>
        <end position="1265"/>
    </location>
</feature>
<dbReference type="OrthoDB" id="2504896at2759"/>
<feature type="compositionally biased region" description="Polar residues" evidence="1">
    <location>
        <begin position="1"/>
        <end position="13"/>
    </location>
</feature>
<reference evidence="2 3" key="1">
    <citation type="journal article" date="2016" name="Mol. Biol. Evol.">
        <title>Comparative Genomics of Early-Diverging Mushroom-Forming Fungi Provides Insights into the Origins of Lignocellulose Decay Capabilities.</title>
        <authorList>
            <person name="Nagy L.G."/>
            <person name="Riley R."/>
            <person name="Tritt A."/>
            <person name="Adam C."/>
            <person name="Daum C."/>
            <person name="Floudas D."/>
            <person name="Sun H."/>
            <person name="Yadav J.S."/>
            <person name="Pangilinan J."/>
            <person name="Larsson K.H."/>
            <person name="Matsuura K."/>
            <person name="Barry K."/>
            <person name="Labutti K."/>
            <person name="Kuo R."/>
            <person name="Ohm R.A."/>
            <person name="Bhattacharya S.S."/>
            <person name="Shirouzu T."/>
            <person name="Yoshinaga Y."/>
            <person name="Martin F.M."/>
            <person name="Grigoriev I.V."/>
            <person name="Hibbett D.S."/>
        </authorList>
    </citation>
    <scope>NUCLEOTIDE SEQUENCE [LARGE SCALE GENOMIC DNA]</scope>
    <source>
        <strain evidence="2 3">L-15889</strain>
    </source>
</reference>
<feature type="compositionally biased region" description="Low complexity" evidence="1">
    <location>
        <begin position="145"/>
        <end position="192"/>
    </location>
</feature>
<accession>A0A165UG02</accession>
<evidence type="ECO:0000256" key="1">
    <source>
        <dbReference type="SAM" id="MobiDB-lite"/>
    </source>
</evidence>
<feature type="region of interest" description="Disordered" evidence="1">
    <location>
        <begin position="1132"/>
        <end position="1232"/>
    </location>
</feature>
<name>A0A165UG02_9APHY</name>
<organism evidence="2 3">
    <name type="scientific">Daedalea quercina L-15889</name>
    <dbReference type="NCBI Taxonomy" id="1314783"/>
    <lineage>
        <taxon>Eukaryota</taxon>
        <taxon>Fungi</taxon>
        <taxon>Dikarya</taxon>
        <taxon>Basidiomycota</taxon>
        <taxon>Agaricomycotina</taxon>
        <taxon>Agaricomycetes</taxon>
        <taxon>Polyporales</taxon>
        <taxon>Fomitopsis</taxon>
    </lineage>
</organism>